<dbReference type="PROSITE" id="PS50102">
    <property type="entry name" value="RRM"/>
    <property type="match status" value="2"/>
</dbReference>
<name>A0ABP0UPP9_9BRYO</name>
<comment type="subcellular location">
    <subcellularLocation>
        <location evidence="1">Plastid</location>
        <location evidence="1">Chloroplast</location>
    </subcellularLocation>
</comment>
<evidence type="ECO:0000256" key="7">
    <source>
        <dbReference type="ARBA" id="ARBA00023274"/>
    </source>
</evidence>
<feature type="domain" description="RRM" evidence="10">
    <location>
        <begin position="102"/>
        <end position="180"/>
    </location>
</feature>
<dbReference type="Gene3D" id="3.30.70.330">
    <property type="match status" value="2"/>
</dbReference>
<reference evidence="11" key="1">
    <citation type="submission" date="2024-02" db="EMBL/GenBank/DDBJ databases">
        <authorList>
            <consortium name="ELIXIR-Norway"/>
            <consortium name="Elixir Norway"/>
        </authorList>
    </citation>
    <scope>NUCLEOTIDE SEQUENCE</scope>
</reference>
<dbReference type="InterPro" id="IPR035979">
    <property type="entry name" value="RBD_domain_sf"/>
</dbReference>
<dbReference type="Pfam" id="PF00076">
    <property type="entry name" value="RRM_1"/>
    <property type="match status" value="2"/>
</dbReference>
<evidence type="ECO:0000256" key="6">
    <source>
        <dbReference type="ARBA" id="ARBA00022884"/>
    </source>
</evidence>
<feature type="domain" description="RRM" evidence="10">
    <location>
        <begin position="209"/>
        <end position="287"/>
    </location>
</feature>
<evidence type="ECO:0000256" key="2">
    <source>
        <dbReference type="ARBA" id="ARBA00022528"/>
    </source>
</evidence>
<keyword evidence="4" id="KW-0507">mRNA processing</keyword>
<feature type="region of interest" description="Disordered" evidence="9">
    <location>
        <begin position="180"/>
        <end position="206"/>
    </location>
</feature>
<dbReference type="CDD" id="cd21609">
    <property type="entry name" value="RRM1_PSRP2_like"/>
    <property type="match status" value="1"/>
</dbReference>
<dbReference type="InterPro" id="IPR048289">
    <property type="entry name" value="RRM2_NsCP33-like"/>
</dbReference>
<dbReference type="CDD" id="cd21608">
    <property type="entry name" value="RRM2_NsCP33_like"/>
    <property type="match status" value="1"/>
</dbReference>
<dbReference type="SMART" id="SM00360">
    <property type="entry name" value="RRM"/>
    <property type="match status" value="2"/>
</dbReference>
<evidence type="ECO:0000256" key="1">
    <source>
        <dbReference type="ARBA" id="ARBA00004229"/>
    </source>
</evidence>
<evidence type="ECO:0000259" key="10">
    <source>
        <dbReference type="PROSITE" id="PS50102"/>
    </source>
</evidence>
<evidence type="ECO:0000256" key="8">
    <source>
        <dbReference type="PROSITE-ProRule" id="PRU00176"/>
    </source>
</evidence>
<evidence type="ECO:0000256" key="3">
    <source>
        <dbReference type="ARBA" id="ARBA00022640"/>
    </source>
</evidence>
<dbReference type="InterPro" id="IPR050502">
    <property type="entry name" value="Euk_RNA-bind_prot"/>
</dbReference>
<dbReference type="SUPFAM" id="SSF54928">
    <property type="entry name" value="RNA-binding domain, RBD"/>
    <property type="match status" value="2"/>
</dbReference>
<keyword evidence="12" id="KW-1185">Reference proteome</keyword>
<keyword evidence="7" id="KW-0687">Ribonucleoprotein</keyword>
<gene>
    <name evidence="11" type="ORF">CSSPTR1EN2_LOCUS18503</name>
</gene>
<organism evidence="11 12">
    <name type="scientific">Sphagnum troendelagicum</name>
    <dbReference type="NCBI Taxonomy" id="128251"/>
    <lineage>
        <taxon>Eukaryota</taxon>
        <taxon>Viridiplantae</taxon>
        <taxon>Streptophyta</taxon>
        <taxon>Embryophyta</taxon>
        <taxon>Bryophyta</taxon>
        <taxon>Sphagnophytina</taxon>
        <taxon>Sphagnopsida</taxon>
        <taxon>Sphagnales</taxon>
        <taxon>Sphagnaceae</taxon>
        <taxon>Sphagnum</taxon>
    </lineage>
</organism>
<accession>A0ABP0UPP9</accession>
<dbReference type="PANTHER" id="PTHR48025:SF1">
    <property type="entry name" value="RRM DOMAIN-CONTAINING PROTEIN"/>
    <property type="match status" value="1"/>
</dbReference>
<proteinExistence type="predicted"/>
<sequence length="317" mass="34567">MGIPVFKSSCFSCHNLQGFHVPMSVATFGLSLSSSSSRKFFQSTSISVYASETEQEEVALDGILEVDGEEDTIDAELRPTVTATQSLSLNGIDAGPDAPQGSKLYVGNLPWTCDSQQLAEVFQDCGNVELVEVIYDRITQRSRGFAFVTMSTVRDAMAAMEKLDGIDFGGRVLKVNFPQAPSREPRMSSYNDSPPPRREGGGGYNNSPNKLFVGNLSWNVDDDSLETIFSDYGKVLEAKVISDRETGKSRGFGFVTLASATEVNEAINNLDGAEYDGRQLRVNLAGEKPAPRLDHPIIDTTQNPITDNCKPSYTLYT</sequence>
<keyword evidence="3" id="KW-0934">Plastid</keyword>
<keyword evidence="5" id="KW-0677">Repeat</keyword>
<dbReference type="Proteomes" id="UP001497512">
    <property type="component" value="Chromosome 5"/>
</dbReference>
<evidence type="ECO:0000256" key="5">
    <source>
        <dbReference type="ARBA" id="ARBA00022737"/>
    </source>
</evidence>
<keyword evidence="6 8" id="KW-0694">RNA-binding</keyword>
<evidence type="ECO:0000256" key="9">
    <source>
        <dbReference type="SAM" id="MobiDB-lite"/>
    </source>
</evidence>
<evidence type="ECO:0000256" key="4">
    <source>
        <dbReference type="ARBA" id="ARBA00022664"/>
    </source>
</evidence>
<evidence type="ECO:0000313" key="11">
    <source>
        <dbReference type="EMBL" id="CAK9226966.1"/>
    </source>
</evidence>
<dbReference type="PANTHER" id="PTHR48025">
    <property type="entry name" value="OS02G0815200 PROTEIN"/>
    <property type="match status" value="1"/>
</dbReference>
<dbReference type="EMBL" id="OZ019897">
    <property type="protein sequence ID" value="CAK9226966.1"/>
    <property type="molecule type" value="Genomic_DNA"/>
</dbReference>
<keyword evidence="2" id="KW-0150">Chloroplast</keyword>
<dbReference type="InterPro" id="IPR012677">
    <property type="entry name" value="Nucleotide-bd_a/b_plait_sf"/>
</dbReference>
<protein>
    <recommendedName>
        <fullName evidence="10">RRM domain-containing protein</fullName>
    </recommendedName>
</protein>
<dbReference type="InterPro" id="IPR000504">
    <property type="entry name" value="RRM_dom"/>
</dbReference>
<evidence type="ECO:0000313" key="12">
    <source>
        <dbReference type="Proteomes" id="UP001497512"/>
    </source>
</evidence>